<feature type="compositionally biased region" description="Basic residues" evidence="10">
    <location>
        <begin position="1010"/>
        <end position="1026"/>
    </location>
</feature>
<feature type="domain" description="Helicase C-terminal" evidence="12">
    <location>
        <begin position="664"/>
        <end position="823"/>
    </location>
</feature>
<dbReference type="Pfam" id="PF00271">
    <property type="entry name" value="Helicase_C"/>
    <property type="match status" value="1"/>
</dbReference>
<evidence type="ECO:0000256" key="6">
    <source>
        <dbReference type="ARBA" id="ARBA00023254"/>
    </source>
</evidence>
<dbReference type="SMART" id="SM00490">
    <property type="entry name" value="HELICc"/>
    <property type="match status" value="1"/>
</dbReference>
<organism evidence="13 14">
    <name type="scientific">Cephus cinctus</name>
    <name type="common">Wheat stem sawfly</name>
    <dbReference type="NCBI Taxonomy" id="211228"/>
    <lineage>
        <taxon>Eukaryota</taxon>
        <taxon>Metazoa</taxon>
        <taxon>Ecdysozoa</taxon>
        <taxon>Arthropoda</taxon>
        <taxon>Hexapoda</taxon>
        <taxon>Insecta</taxon>
        <taxon>Pterygota</taxon>
        <taxon>Neoptera</taxon>
        <taxon>Endopterygota</taxon>
        <taxon>Hymenoptera</taxon>
        <taxon>Cephoidea</taxon>
        <taxon>Cephidae</taxon>
        <taxon>Cephus</taxon>
    </lineage>
</organism>
<dbReference type="PANTHER" id="PTHR45629:SF7">
    <property type="entry name" value="DNA EXCISION REPAIR PROTEIN ERCC-6-RELATED"/>
    <property type="match status" value="1"/>
</dbReference>
<dbReference type="GO" id="GO:0008094">
    <property type="term" value="F:ATP-dependent activity, acting on DNA"/>
    <property type="evidence" value="ECO:0007669"/>
    <property type="project" value="TreeGrafter"/>
</dbReference>
<name>A0AAJ7FL58_CEPCN</name>
<evidence type="ECO:0000256" key="5">
    <source>
        <dbReference type="ARBA" id="ARBA00022801"/>
    </source>
</evidence>
<evidence type="ECO:0000256" key="2">
    <source>
        <dbReference type="ARBA" id="ARBA00015341"/>
    </source>
</evidence>
<dbReference type="InterPro" id="IPR000330">
    <property type="entry name" value="SNF2_N"/>
</dbReference>
<gene>
    <name evidence="14 15" type="primary">LOC107268719</name>
</gene>
<dbReference type="GO" id="GO:0016787">
    <property type="term" value="F:hydrolase activity"/>
    <property type="evidence" value="ECO:0007669"/>
    <property type="project" value="UniProtKB-KW"/>
</dbReference>
<dbReference type="InterPro" id="IPR049730">
    <property type="entry name" value="SNF2/RAD54-like_C"/>
</dbReference>
<keyword evidence="4" id="KW-0498">Mitosis</keyword>
<dbReference type="GeneID" id="107268719"/>
<evidence type="ECO:0000313" key="15">
    <source>
        <dbReference type="RefSeq" id="XP_015597247.1"/>
    </source>
</evidence>
<dbReference type="Pfam" id="PF00176">
    <property type="entry name" value="SNF2-rel_dom"/>
    <property type="match status" value="1"/>
</dbReference>
<dbReference type="GO" id="GO:0051321">
    <property type="term" value="P:meiotic cell cycle"/>
    <property type="evidence" value="ECO:0007669"/>
    <property type="project" value="UniProtKB-KW"/>
</dbReference>
<feature type="region of interest" description="Disordered" evidence="10">
    <location>
        <begin position="877"/>
        <end position="900"/>
    </location>
</feature>
<accession>A0AAJ7FL58</accession>
<keyword evidence="7" id="KW-0131">Cell cycle</keyword>
<evidence type="ECO:0000259" key="11">
    <source>
        <dbReference type="PROSITE" id="PS51192"/>
    </source>
</evidence>
<keyword evidence="5" id="KW-0378">Hydrolase</keyword>
<feature type="region of interest" description="Disordered" evidence="10">
    <location>
        <begin position="153"/>
        <end position="192"/>
    </location>
</feature>
<dbReference type="CDD" id="cd18793">
    <property type="entry name" value="SF2_C_SNF"/>
    <property type="match status" value="1"/>
</dbReference>
<dbReference type="PANTHER" id="PTHR45629">
    <property type="entry name" value="SNF2/RAD54 FAMILY MEMBER"/>
    <property type="match status" value="1"/>
</dbReference>
<dbReference type="PROSITE" id="PS51192">
    <property type="entry name" value="HELICASE_ATP_BIND_1"/>
    <property type="match status" value="1"/>
</dbReference>
<feature type="region of interest" description="Disordered" evidence="10">
    <location>
        <begin position="1005"/>
        <end position="1026"/>
    </location>
</feature>
<evidence type="ECO:0000259" key="12">
    <source>
        <dbReference type="PROSITE" id="PS51194"/>
    </source>
</evidence>
<dbReference type="InterPro" id="IPR038718">
    <property type="entry name" value="SNF2-like_sf"/>
</dbReference>
<dbReference type="InterPro" id="IPR050496">
    <property type="entry name" value="SNF2_RAD54_helicase_repair"/>
</dbReference>
<dbReference type="Gene3D" id="3.40.50.300">
    <property type="entry name" value="P-loop containing nucleotide triphosphate hydrolases"/>
    <property type="match status" value="1"/>
</dbReference>
<dbReference type="GO" id="GO:0006283">
    <property type="term" value="P:transcription-coupled nucleotide-excision repair"/>
    <property type="evidence" value="ECO:0007669"/>
    <property type="project" value="TreeGrafter"/>
</dbReference>
<evidence type="ECO:0000256" key="7">
    <source>
        <dbReference type="ARBA" id="ARBA00023306"/>
    </source>
</evidence>
<dbReference type="FunFam" id="3.40.50.10810:FF:000042">
    <property type="entry name" value="SNF2 family helicase-like protein"/>
    <property type="match status" value="1"/>
</dbReference>
<evidence type="ECO:0000256" key="4">
    <source>
        <dbReference type="ARBA" id="ARBA00022776"/>
    </source>
</evidence>
<feature type="compositionally biased region" description="Basic and acidic residues" evidence="10">
    <location>
        <begin position="212"/>
        <end position="223"/>
    </location>
</feature>
<evidence type="ECO:0000256" key="9">
    <source>
        <dbReference type="ARBA" id="ARBA00029956"/>
    </source>
</evidence>
<feature type="compositionally biased region" description="Basic and acidic residues" evidence="10">
    <location>
        <begin position="246"/>
        <end position="268"/>
    </location>
</feature>
<dbReference type="InterPro" id="IPR027417">
    <property type="entry name" value="P-loop_NTPase"/>
</dbReference>
<keyword evidence="6" id="KW-0469">Meiosis</keyword>
<sequence>MMEINNDTGSHEKDMPVTLGTTVDVEQNLLKAIALPEATVLEAAAKHITELAKCKLSVSNDDNVKENNSGESELQKQVRLGEITPFQAAKESAKRNTTGTFNKTTQLLDLEKYLYQQAELAKKRCQLKKSIKSKFNATQTADEVIPNKKRRLERISSESRTSKKHVPRKRETLETKMLDPSGDDGYIENGIDDKRYSDESVKNNELSVTLDGSKDNTGSERITKAGTGSLDVIESPNDSGSEYIPSDDHRDSEDENRKTSSTKKDTSTKSKKTRIKRILDDGDEDTYRHRVESSSCLKTESFHPIDNLFKVPNSVWKRLYKYQRVSVQWLWELHGRNLGGLLGDEMGLGKTVQVIAFLAGLDCSELLSDGGRFRGLGPTLIICPATLLEQWVKHFHDWWPTLRVATLHQSGTYQGDPYYLVDRLKGGGVLVTSYSGVLGHKDLLVNTNWHYVILDEGHKIRNPHAKVSKAVKEFSTPHRLLLTGSPLQNSLKELWSLFDFILPGKLGTLPTFLEHFANPITRGGYTNASPLQEATALQVATLLKDAITPYMLRRTKTDVKHHVSLPEKNEQVLFCSLTDEQRKLYKNHLRSDDVSYVLHEKSQVGDTGRYRARLLVALTALRKICNHPDLYIYGNQTDSSDEEEITDQTIEKFGYWKRAGKMAVVRSLLKIWKKQGHRVLLFTQSRQMMHILEGLIQHEGYSYLRMDGTTPMSQRQQTITKFNENPSYFVFVLTTRVGGLGVNLTGANRVIIYDPDWNPATDAQARERAWRIGQNKRVTVYRLVTAGTIEEKMYHRQIFKLLLSNKVLEDPRQRRLFRTSDLAELFDLNEPGKDGSIESERLFQGSKLVPGKMNFSSAKVEEMRRLASSLSKKISKQVASTKNQLEKSAGNGDQNDDEKTICTVNASETEDGNREKLEVMQNQKCNIATQEETAPTEIISVKDTNQNESMNEAEISIEATKTEESLMMDEQTLLLSTAKIAIENHSETPNDVSSCDKKHISISQENDGRTKHRKMQKTKQKYSHRKKEQVSAIFEGERVPCLLGRRLGNSSMDELTAMADDHYVLRKLFAKSKVSTAFQHETVLSAAGFNVEQNNPMQRLARQAAEESMEFIRQSRKWCWKPSWDKPPDE</sequence>
<evidence type="ECO:0000313" key="14">
    <source>
        <dbReference type="RefSeq" id="XP_015597246.1"/>
    </source>
</evidence>
<dbReference type="AlphaFoldDB" id="A0AAJ7FL58"/>
<dbReference type="SUPFAM" id="SSF52540">
    <property type="entry name" value="P-loop containing nucleoside triphosphate hydrolases"/>
    <property type="match status" value="2"/>
</dbReference>
<evidence type="ECO:0000256" key="1">
    <source>
        <dbReference type="ARBA" id="ARBA00011467"/>
    </source>
</evidence>
<feature type="region of interest" description="Disordered" evidence="10">
    <location>
        <begin position="207"/>
        <end position="276"/>
    </location>
</feature>
<dbReference type="GO" id="GO:0005634">
    <property type="term" value="C:nucleus"/>
    <property type="evidence" value="ECO:0007669"/>
    <property type="project" value="TreeGrafter"/>
</dbReference>
<feature type="domain" description="Helicase ATP-binding" evidence="11">
    <location>
        <begin position="331"/>
        <end position="504"/>
    </location>
</feature>
<dbReference type="GO" id="GO:0051301">
    <property type="term" value="P:cell division"/>
    <property type="evidence" value="ECO:0007669"/>
    <property type="project" value="UniProtKB-KW"/>
</dbReference>
<dbReference type="PROSITE" id="PS51194">
    <property type="entry name" value="HELICASE_CTER"/>
    <property type="match status" value="1"/>
</dbReference>
<evidence type="ECO:0000256" key="8">
    <source>
        <dbReference type="ARBA" id="ARBA00024776"/>
    </source>
</evidence>
<reference evidence="14 15" key="1">
    <citation type="submission" date="2025-04" db="UniProtKB">
        <authorList>
            <consortium name="RefSeq"/>
        </authorList>
    </citation>
    <scope>IDENTIFICATION</scope>
</reference>
<dbReference type="Gene3D" id="3.40.50.10810">
    <property type="entry name" value="Tandem AAA-ATPase domain"/>
    <property type="match status" value="1"/>
</dbReference>
<comment type="subunit">
    <text evidence="1">Interacts (via N-terminus) with spn-A/Rad51.</text>
</comment>
<protein>
    <recommendedName>
        <fullName evidence="2">DNA repair and recombination protein RAD54-like</fullName>
    </recommendedName>
    <alternativeName>
        <fullName evidence="9">Protein okra</fullName>
    </alternativeName>
</protein>
<evidence type="ECO:0000256" key="3">
    <source>
        <dbReference type="ARBA" id="ARBA00022618"/>
    </source>
</evidence>
<evidence type="ECO:0000256" key="10">
    <source>
        <dbReference type="SAM" id="MobiDB-lite"/>
    </source>
</evidence>
<dbReference type="InterPro" id="IPR014001">
    <property type="entry name" value="Helicase_ATP-bd"/>
</dbReference>
<comment type="function">
    <text evidence="8">Involved in mitotic DNA repair and meiotic recombination. Functions in the recombinational DNA repair pathway. Essential for interhomolog gene conversion (GC), but may have a less important role in intersister GC than spn-A/Rad51. In the presence of DNA, spn-A/Rad51 enhances the ATPase activity of okr/Rad54.</text>
</comment>
<dbReference type="Proteomes" id="UP000694920">
    <property type="component" value="Unplaced"/>
</dbReference>
<dbReference type="RefSeq" id="XP_015597247.1">
    <property type="nucleotide sequence ID" value="XM_015741761.2"/>
</dbReference>
<dbReference type="RefSeq" id="XP_015597246.1">
    <property type="nucleotide sequence ID" value="XM_015741760.2"/>
</dbReference>
<dbReference type="KEGG" id="ccin:107268719"/>
<dbReference type="GO" id="GO:0005524">
    <property type="term" value="F:ATP binding"/>
    <property type="evidence" value="ECO:0007669"/>
    <property type="project" value="InterPro"/>
</dbReference>
<evidence type="ECO:0000313" key="13">
    <source>
        <dbReference type="Proteomes" id="UP000694920"/>
    </source>
</evidence>
<proteinExistence type="predicted"/>
<keyword evidence="3" id="KW-0132">Cell division</keyword>
<dbReference type="CDD" id="cd18000">
    <property type="entry name" value="DEXHc_ERCC6"/>
    <property type="match status" value="1"/>
</dbReference>
<keyword evidence="13" id="KW-1185">Reference proteome</keyword>
<dbReference type="SMART" id="SM00487">
    <property type="entry name" value="DEXDc"/>
    <property type="match status" value="1"/>
</dbReference>
<dbReference type="InterPro" id="IPR001650">
    <property type="entry name" value="Helicase_C-like"/>
</dbReference>